<evidence type="ECO:0000256" key="7">
    <source>
        <dbReference type="ARBA" id="ARBA00032272"/>
    </source>
</evidence>
<protein>
    <recommendedName>
        <fullName evidence="4">GDP-mannose pyrophosphatase</fullName>
    </recommendedName>
    <alternativeName>
        <fullName evidence="6">GDP-mannose hydrolase</fullName>
    </alternativeName>
    <alternativeName>
        <fullName evidence="7">GDPMK</fullName>
    </alternativeName>
</protein>
<dbReference type="Proteomes" id="UP000239388">
    <property type="component" value="Unassembled WGS sequence"/>
</dbReference>
<reference evidence="9 10" key="1">
    <citation type="submission" date="2018-02" db="EMBL/GenBank/DDBJ databases">
        <title>Comparative genomes isolates from brazilian mangrove.</title>
        <authorList>
            <person name="Araujo J.E."/>
            <person name="Taketani R.G."/>
            <person name="Silva M.C.P."/>
            <person name="Loureco M.V."/>
            <person name="Andreote F.D."/>
        </authorList>
    </citation>
    <scope>NUCLEOTIDE SEQUENCE [LARGE SCALE GENOMIC DNA]</scope>
    <source>
        <strain evidence="9 10">NAP PRIS-MGV</strain>
    </source>
</reference>
<dbReference type="InterPro" id="IPR000086">
    <property type="entry name" value="NUDIX_hydrolase_dom"/>
</dbReference>
<comment type="catalytic activity">
    <reaction evidence="1">
        <text>GDP-alpha-D-mannose + H2O = alpha-D-mannose 1-phosphate + GMP + 2 H(+)</text>
        <dbReference type="Rhea" id="RHEA:27978"/>
        <dbReference type="ChEBI" id="CHEBI:15377"/>
        <dbReference type="ChEBI" id="CHEBI:15378"/>
        <dbReference type="ChEBI" id="CHEBI:57527"/>
        <dbReference type="ChEBI" id="CHEBI:58115"/>
        <dbReference type="ChEBI" id="CHEBI:58409"/>
    </reaction>
</comment>
<comment type="similarity">
    <text evidence="3">Belongs to the Nudix hydrolase family. NudK subfamily.</text>
</comment>
<dbReference type="GO" id="GO:0005829">
    <property type="term" value="C:cytosol"/>
    <property type="evidence" value="ECO:0007669"/>
    <property type="project" value="TreeGrafter"/>
</dbReference>
<dbReference type="Pfam" id="PF00293">
    <property type="entry name" value="NUDIX"/>
    <property type="match status" value="1"/>
</dbReference>
<evidence type="ECO:0000256" key="6">
    <source>
        <dbReference type="ARBA" id="ARBA00032162"/>
    </source>
</evidence>
<dbReference type="GO" id="GO:0006753">
    <property type="term" value="P:nucleoside phosphate metabolic process"/>
    <property type="evidence" value="ECO:0007669"/>
    <property type="project" value="TreeGrafter"/>
</dbReference>
<evidence type="ECO:0000256" key="3">
    <source>
        <dbReference type="ARBA" id="ARBA00007275"/>
    </source>
</evidence>
<dbReference type="CDD" id="cd03424">
    <property type="entry name" value="NUDIX_ADPRase_Nudt5_UGPPase_Nudt14"/>
    <property type="match status" value="1"/>
</dbReference>
<evidence type="ECO:0000313" key="9">
    <source>
        <dbReference type="EMBL" id="PQO26887.1"/>
    </source>
</evidence>
<feature type="domain" description="Nudix hydrolase" evidence="8">
    <location>
        <begin position="26"/>
        <end position="160"/>
    </location>
</feature>
<evidence type="ECO:0000313" key="10">
    <source>
        <dbReference type="Proteomes" id="UP000239388"/>
    </source>
</evidence>
<evidence type="ECO:0000256" key="2">
    <source>
        <dbReference type="ARBA" id="ARBA00001946"/>
    </source>
</evidence>
<dbReference type="OrthoDB" id="9806150at2"/>
<organism evidence="9 10">
    <name type="scientific">Blastopirellula marina</name>
    <dbReference type="NCBI Taxonomy" id="124"/>
    <lineage>
        <taxon>Bacteria</taxon>
        <taxon>Pseudomonadati</taxon>
        <taxon>Planctomycetota</taxon>
        <taxon>Planctomycetia</taxon>
        <taxon>Pirellulales</taxon>
        <taxon>Pirellulaceae</taxon>
        <taxon>Blastopirellula</taxon>
    </lineage>
</organism>
<proteinExistence type="inferred from homology"/>
<dbReference type="PROSITE" id="PS00893">
    <property type="entry name" value="NUDIX_BOX"/>
    <property type="match status" value="1"/>
</dbReference>
<dbReference type="InterPro" id="IPR020084">
    <property type="entry name" value="NUDIX_hydrolase_CS"/>
</dbReference>
<dbReference type="RefSeq" id="WP_105359997.1">
    <property type="nucleotide sequence ID" value="NZ_PUIB01000029.1"/>
</dbReference>
<dbReference type="AlphaFoldDB" id="A0A2S8F438"/>
<dbReference type="GO" id="GO:0016787">
    <property type="term" value="F:hydrolase activity"/>
    <property type="evidence" value="ECO:0007669"/>
    <property type="project" value="UniProtKB-KW"/>
</dbReference>
<dbReference type="PANTHER" id="PTHR11839:SF18">
    <property type="entry name" value="NUDIX HYDROLASE DOMAIN-CONTAINING PROTEIN"/>
    <property type="match status" value="1"/>
</dbReference>
<accession>A0A2S8F438</accession>
<dbReference type="Gene3D" id="3.90.79.10">
    <property type="entry name" value="Nucleoside Triphosphate Pyrophosphohydrolase"/>
    <property type="match status" value="1"/>
</dbReference>
<name>A0A2S8F438_9BACT</name>
<dbReference type="PROSITE" id="PS51462">
    <property type="entry name" value="NUDIX"/>
    <property type="match status" value="1"/>
</dbReference>
<comment type="caution">
    <text evidence="9">The sequence shown here is derived from an EMBL/GenBank/DDBJ whole genome shotgun (WGS) entry which is preliminary data.</text>
</comment>
<dbReference type="SUPFAM" id="SSF55811">
    <property type="entry name" value="Nudix"/>
    <property type="match status" value="1"/>
</dbReference>
<dbReference type="GO" id="GO:0019693">
    <property type="term" value="P:ribose phosphate metabolic process"/>
    <property type="evidence" value="ECO:0007669"/>
    <property type="project" value="TreeGrafter"/>
</dbReference>
<keyword evidence="5 9" id="KW-0378">Hydrolase</keyword>
<evidence type="ECO:0000256" key="1">
    <source>
        <dbReference type="ARBA" id="ARBA00000847"/>
    </source>
</evidence>
<evidence type="ECO:0000256" key="4">
    <source>
        <dbReference type="ARBA" id="ARBA00016377"/>
    </source>
</evidence>
<dbReference type="InterPro" id="IPR015797">
    <property type="entry name" value="NUDIX_hydrolase-like_dom_sf"/>
</dbReference>
<evidence type="ECO:0000256" key="5">
    <source>
        <dbReference type="ARBA" id="ARBA00022801"/>
    </source>
</evidence>
<gene>
    <name evidence="9" type="ORF">C5Y98_29390</name>
</gene>
<evidence type="ECO:0000259" key="8">
    <source>
        <dbReference type="PROSITE" id="PS51462"/>
    </source>
</evidence>
<sequence>MVDRRYEGIRFSVERVVHDGRQRDVVRHPGAAVILPVVGDDQICLIRNYRVSVEQALIELPAGTLEPNEPPEVTAARELTEETGYTADSVELLTQFYPSPGIMDERMFVYVATGLVAGNPEREAGEEIENLVVSLAEAIAMIGDGRIKDGKTIAGILFYDRFRRGAQEA</sequence>
<comment type="cofactor">
    <cofactor evidence="2">
        <name>Mg(2+)</name>
        <dbReference type="ChEBI" id="CHEBI:18420"/>
    </cofactor>
</comment>
<dbReference type="PANTHER" id="PTHR11839">
    <property type="entry name" value="UDP/ADP-SUGAR PYROPHOSPHATASE"/>
    <property type="match status" value="1"/>
</dbReference>
<dbReference type="EMBL" id="PUIB01000029">
    <property type="protein sequence ID" value="PQO26887.1"/>
    <property type="molecule type" value="Genomic_DNA"/>
</dbReference>